<dbReference type="Pfam" id="PF06271">
    <property type="entry name" value="RDD"/>
    <property type="match status" value="1"/>
</dbReference>
<sequence length="172" mass="19604">MDYRTSRQFTLDNDLYASQGTRLANYVIDYVCQLVLLFGLVIVLTIIALITGNDGILARIESMNMIEEYALGAVTALIYYNIFEIFFSRTIGKFITKTVVVDIYGEKPDSQEILVRSLCRLIPFDAFSFLGAPNKGWHDSISKTYVVNKELLEKKKELFYSLDEIGNNTNEL</sequence>
<gene>
    <name evidence="8" type="ORF">CLV94_1089</name>
</gene>
<feature type="transmembrane region" description="Helical" evidence="6">
    <location>
        <begin position="69"/>
        <end position="87"/>
    </location>
</feature>
<evidence type="ECO:0000256" key="5">
    <source>
        <dbReference type="ARBA" id="ARBA00023136"/>
    </source>
</evidence>
<evidence type="ECO:0000256" key="4">
    <source>
        <dbReference type="ARBA" id="ARBA00022989"/>
    </source>
</evidence>
<accession>A0A495MKT6</accession>
<reference evidence="8 9" key="1">
    <citation type="submission" date="2018-10" db="EMBL/GenBank/DDBJ databases">
        <title>Genomic Encyclopedia of Archaeal and Bacterial Type Strains, Phase II (KMG-II): from individual species to whole genera.</title>
        <authorList>
            <person name="Goeker M."/>
        </authorList>
    </citation>
    <scope>NUCLEOTIDE SEQUENCE [LARGE SCALE GENOMIC DNA]</scope>
    <source>
        <strain evidence="8 9">DSM 29537</strain>
    </source>
</reference>
<protein>
    <submittedName>
        <fullName evidence="8">Putative RDD family membrane protein YckC</fullName>
    </submittedName>
</protein>
<comment type="subcellular location">
    <subcellularLocation>
        <location evidence="1">Cell membrane</location>
        <topology evidence="1">Multi-pass membrane protein</topology>
    </subcellularLocation>
</comment>
<keyword evidence="3 6" id="KW-0812">Transmembrane</keyword>
<dbReference type="Proteomes" id="UP000277579">
    <property type="component" value="Unassembled WGS sequence"/>
</dbReference>
<feature type="domain" description="RDD" evidence="7">
    <location>
        <begin position="16"/>
        <end position="130"/>
    </location>
</feature>
<proteinExistence type="predicted"/>
<keyword evidence="5 6" id="KW-0472">Membrane</keyword>
<dbReference type="OrthoDB" id="762068at2"/>
<keyword evidence="9" id="KW-1185">Reference proteome</keyword>
<keyword evidence="4 6" id="KW-1133">Transmembrane helix</keyword>
<evidence type="ECO:0000313" key="9">
    <source>
        <dbReference type="Proteomes" id="UP000277579"/>
    </source>
</evidence>
<dbReference type="InterPro" id="IPR051791">
    <property type="entry name" value="Pra-immunoreactive"/>
</dbReference>
<dbReference type="GO" id="GO:0005886">
    <property type="term" value="C:plasma membrane"/>
    <property type="evidence" value="ECO:0007669"/>
    <property type="project" value="UniProtKB-SubCell"/>
</dbReference>
<keyword evidence="2" id="KW-1003">Cell membrane</keyword>
<dbReference type="PANTHER" id="PTHR36115">
    <property type="entry name" value="PROLINE-RICH ANTIGEN HOMOLOG-RELATED"/>
    <property type="match status" value="1"/>
</dbReference>
<evidence type="ECO:0000256" key="1">
    <source>
        <dbReference type="ARBA" id="ARBA00004651"/>
    </source>
</evidence>
<evidence type="ECO:0000256" key="6">
    <source>
        <dbReference type="SAM" id="Phobius"/>
    </source>
</evidence>
<dbReference type="RefSeq" id="WP_121375393.1">
    <property type="nucleotide sequence ID" value="NZ_RBLC01000001.1"/>
</dbReference>
<dbReference type="AlphaFoldDB" id="A0A495MKT6"/>
<name>A0A495MKT6_9FLAO</name>
<feature type="transmembrane region" description="Helical" evidence="6">
    <location>
        <begin position="27"/>
        <end position="49"/>
    </location>
</feature>
<evidence type="ECO:0000256" key="2">
    <source>
        <dbReference type="ARBA" id="ARBA00022475"/>
    </source>
</evidence>
<dbReference type="PANTHER" id="PTHR36115:SF4">
    <property type="entry name" value="MEMBRANE PROTEIN"/>
    <property type="match status" value="1"/>
</dbReference>
<evidence type="ECO:0000256" key="3">
    <source>
        <dbReference type="ARBA" id="ARBA00022692"/>
    </source>
</evidence>
<comment type="caution">
    <text evidence="8">The sequence shown here is derived from an EMBL/GenBank/DDBJ whole genome shotgun (WGS) entry which is preliminary data.</text>
</comment>
<dbReference type="EMBL" id="RBLC01000001">
    <property type="protein sequence ID" value="RKS26038.1"/>
    <property type="molecule type" value="Genomic_DNA"/>
</dbReference>
<evidence type="ECO:0000313" key="8">
    <source>
        <dbReference type="EMBL" id="RKS26038.1"/>
    </source>
</evidence>
<dbReference type="InterPro" id="IPR010432">
    <property type="entry name" value="RDD"/>
</dbReference>
<evidence type="ECO:0000259" key="7">
    <source>
        <dbReference type="Pfam" id="PF06271"/>
    </source>
</evidence>
<organism evidence="8 9">
    <name type="scientific">Flavobacterium endophyticum</name>
    <dbReference type="NCBI Taxonomy" id="1540163"/>
    <lineage>
        <taxon>Bacteria</taxon>
        <taxon>Pseudomonadati</taxon>
        <taxon>Bacteroidota</taxon>
        <taxon>Flavobacteriia</taxon>
        <taxon>Flavobacteriales</taxon>
        <taxon>Flavobacteriaceae</taxon>
        <taxon>Flavobacterium</taxon>
    </lineage>
</organism>